<dbReference type="InterPro" id="IPR021109">
    <property type="entry name" value="Peptidase_aspartic_dom_sf"/>
</dbReference>
<dbReference type="GeneID" id="25567719"/>
<organism evidence="2 3">
    <name type="scientific">Thecamonas trahens ATCC 50062</name>
    <dbReference type="NCBI Taxonomy" id="461836"/>
    <lineage>
        <taxon>Eukaryota</taxon>
        <taxon>Apusozoa</taxon>
        <taxon>Apusomonadida</taxon>
        <taxon>Apusomonadidae</taxon>
        <taxon>Thecamonas</taxon>
    </lineage>
</organism>
<feature type="region of interest" description="Disordered" evidence="1">
    <location>
        <begin position="1"/>
        <end position="172"/>
    </location>
</feature>
<protein>
    <submittedName>
        <fullName evidence="2">Uncharacterized protein</fullName>
    </submittedName>
</protein>
<name>A0A0L0DP04_THETB</name>
<dbReference type="PANTHER" id="PTHR23216:SF1">
    <property type="entry name" value="NUCLEOLAR AND COILED-BODY PHOSPHOPROTEIN 1"/>
    <property type="match status" value="1"/>
</dbReference>
<feature type="compositionally biased region" description="Low complexity" evidence="1">
    <location>
        <begin position="377"/>
        <end position="387"/>
    </location>
</feature>
<dbReference type="EMBL" id="GL349479">
    <property type="protein sequence ID" value="KNC53138.1"/>
    <property type="molecule type" value="Genomic_DNA"/>
</dbReference>
<dbReference type="PANTHER" id="PTHR23216">
    <property type="entry name" value="NUCLEOLAR AND COILED-BODY PHOSPHOPROTEIN 1"/>
    <property type="match status" value="1"/>
</dbReference>
<evidence type="ECO:0000256" key="1">
    <source>
        <dbReference type="SAM" id="MobiDB-lite"/>
    </source>
</evidence>
<dbReference type="GO" id="GO:0005730">
    <property type="term" value="C:nucleolus"/>
    <property type="evidence" value="ECO:0007669"/>
    <property type="project" value="InterPro"/>
</dbReference>
<sequence>MARRKRTRVRSRRFEPDQHQPLLHDALTPAALAPAPAAPAPPPLPLSLSLSALLLLAHEEEEQTEHPRQSHQSASTTEDSKSSPARSSGDSSSSDSADADGYDSASHSPTPPPQGRSSAAAGLTSSQSPSVSPSPSVSASRSRTSSSASSSSRSPPAVETSEGTTTSVAARRKHDPQLALVIPQRTEVEFMAMAAGTSVVMEARVDTGASLTAIPVALKRELGLKVVRKVKIRTGIDHTERREVVMVGVRLGAEVYEVEASVRTGNKLGRIPILGRNLLALSNFLVSVETEDLVDAMTMPHYISWLDAFVAQGSQASPARADYLSPAHAPLPSPPSRRAPWWACGCCGRPPVADGGSATHARTAVVPGRSSPGRGQAANSSSGAADADATPRTVYITDYARDDADGADAMLRLPPSRFPHNAIDELLILEEMVDIEFQNPIKAIPGIPMSVRVDTGASMTAIPVAVARALRLKSQGKVRIRMGNDATDVRDVVDVDVVLHGKPYQVRASVRDGEKLGKTAILGRNLLAATHALIRVADPKRRSLPAKSKSKSKSKAKAKAKAKSKVKAKSKSKSKSKAIRS</sequence>
<dbReference type="RefSeq" id="XP_013754612.1">
    <property type="nucleotide sequence ID" value="XM_013899158.1"/>
</dbReference>
<feature type="compositionally biased region" description="Basic residues" evidence="1">
    <location>
        <begin position="1"/>
        <end position="11"/>
    </location>
</feature>
<feature type="region of interest" description="Disordered" evidence="1">
    <location>
        <begin position="538"/>
        <end position="581"/>
    </location>
</feature>
<feature type="compositionally biased region" description="Pro residues" evidence="1">
    <location>
        <begin position="36"/>
        <end position="45"/>
    </location>
</feature>
<feature type="compositionally biased region" description="Low complexity" evidence="1">
    <location>
        <begin position="21"/>
        <end position="35"/>
    </location>
</feature>
<feature type="region of interest" description="Disordered" evidence="1">
    <location>
        <begin position="356"/>
        <end position="387"/>
    </location>
</feature>
<dbReference type="SUPFAM" id="SSF50630">
    <property type="entry name" value="Acid proteases"/>
    <property type="match status" value="2"/>
</dbReference>
<dbReference type="InterPro" id="IPR039191">
    <property type="entry name" value="Nopp140-like"/>
</dbReference>
<proteinExistence type="predicted"/>
<dbReference type="Proteomes" id="UP000054408">
    <property type="component" value="Unassembled WGS sequence"/>
</dbReference>
<gene>
    <name evidence="2" type="ORF">AMSG_09214</name>
</gene>
<feature type="compositionally biased region" description="Low complexity" evidence="1">
    <location>
        <begin position="124"/>
        <end position="161"/>
    </location>
</feature>
<dbReference type="AlphaFoldDB" id="A0A0L0DP04"/>
<keyword evidence="3" id="KW-1185">Reference proteome</keyword>
<feature type="compositionally biased region" description="Low complexity" evidence="1">
    <location>
        <begin position="46"/>
        <end position="56"/>
    </location>
</feature>
<dbReference type="Pfam" id="PF13975">
    <property type="entry name" value="gag-asp_proteas"/>
    <property type="match status" value="2"/>
</dbReference>
<evidence type="ECO:0000313" key="3">
    <source>
        <dbReference type="Proteomes" id="UP000054408"/>
    </source>
</evidence>
<accession>A0A0L0DP04</accession>
<reference evidence="2 3" key="1">
    <citation type="submission" date="2010-05" db="EMBL/GenBank/DDBJ databases">
        <title>The Genome Sequence of Thecamonas trahens ATCC 50062.</title>
        <authorList>
            <consortium name="The Broad Institute Genome Sequencing Platform"/>
            <person name="Russ C."/>
            <person name="Cuomo C."/>
            <person name="Shea T."/>
            <person name="Young S.K."/>
            <person name="Zeng Q."/>
            <person name="Koehrsen M."/>
            <person name="Haas B."/>
            <person name="Borodovsky M."/>
            <person name="Guigo R."/>
            <person name="Alvarado L."/>
            <person name="Berlin A."/>
            <person name="Bochicchio J."/>
            <person name="Borenstein D."/>
            <person name="Chapman S."/>
            <person name="Chen Z."/>
            <person name="Freedman E."/>
            <person name="Gellesch M."/>
            <person name="Goldberg J."/>
            <person name="Griggs A."/>
            <person name="Gujja S."/>
            <person name="Heilman E."/>
            <person name="Heiman D."/>
            <person name="Hepburn T."/>
            <person name="Howarth C."/>
            <person name="Jen D."/>
            <person name="Larson L."/>
            <person name="Mehta T."/>
            <person name="Park D."/>
            <person name="Pearson M."/>
            <person name="Roberts A."/>
            <person name="Saif S."/>
            <person name="Shenoy N."/>
            <person name="Sisk P."/>
            <person name="Stolte C."/>
            <person name="Sykes S."/>
            <person name="Thomson T."/>
            <person name="Walk T."/>
            <person name="White J."/>
            <person name="Yandava C."/>
            <person name="Burger G."/>
            <person name="Gray M.W."/>
            <person name="Holland P.W.H."/>
            <person name="King N."/>
            <person name="Lang F.B.F."/>
            <person name="Roger A.J."/>
            <person name="Ruiz-Trillo I."/>
            <person name="Lander E."/>
            <person name="Nusbaum C."/>
        </authorList>
    </citation>
    <scope>NUCLEOTIDE SEQUENCE [LARGE SCALE GENOMIC DNA]</scope>
    <source>
        <strain evidence="2 3">ATCC 50062</strain>
    </source>
</reference>
<feature type="compositionally biased region" description="Low complexity" evidence="1">
    <location>
        <begin position="82"/>
        <end position="96"/>
    </location>
</feature>
<evidence type="ECO:0000313" key="2">
    <source>
        <dbReference type="EMBL" id="KNC53138.1"/>
    </source>
</evidence>
<dbReference type="Gene3D" id="2.40.70.10">
    <property type="entry name" value="Acid Proteases"/>
    <property type="match status" value="2"/>
</dbReference>
<feature type="compositionally biased region" description="Basic residues" evidence="1">
    <location>
        <begin position="542"/>
        <end position="581"/>
    </location>
</feature>